<gene>
    <name evidence="2" type="ORF">GCM10023346_24590</name>
</gene>
<protein>
    <submittedName>
        <fullName evidence="2">Uncharacterized protein</fullName>
    </submittedName>
</protein>
<organism evidence="2 3">
    <name type="scientific">Arthrobacter gyeryongensis</name>
    <dbReference type="NCBI Taxonomy" id="1650592"/>
    <lineage>
        <taxon>Bacteria</taxon>
        <taxon>Bacillati</taxon>
        <taxon>Actinomycetota</taxon>
        <taxon>Actinomycetes</taxon>
        <taxon>Micrococcales</taxon>
        <taxon>Micrococcaceae</taxon>
        <taxon>Arthrobacter</taxon>
    </lineage>
</organism>
<evidence type="ECO:0000256" key="1">
    <source>
        <dbReference type="SAM" id="Phobius"/>
    </source>
</evidence>
<comment type="caution">
    <text evidence="2">The sequence shown here is derived from an EMBL/GenBank/DDBJ whole genome shotgun (WGS) entry which is preliminary data.</text>
</comment>
<evidence type="ECO:0000313" key="3">
    <source>
        <dbReference type="Proteomes" id="UP001500200"/>
    </source>
</evidence>
<dbReference type="EMBL" id="BAABKK010000015">
    <property type="protein sequence ID" value="GAA5195225.1"/>
    <property type="molecule type" value="Genomic_DNA"/>
</dbReference>
<accession>A0ABP9SF71</accession>
<keyword evidence="1" id="KW-0812">Transmembrane</keyword>
<evidence type="ECO:0000313" key="2">
    <source>
        <dbReference type="EMBL" id="GAA5195225.1"/>
    </source>
</evidence>
<name>A0ABP9SF71_9MICC</name>
<feature type="transmembrane region" description="Helical" evidence="1">
    <location>
        <begin position="24"/>
        <end position="42"/>
    </location>
</feature>
<proteinExistence type="predicted"/>
<keyword evidence="3" id="KW-1185">Reference proteome</keyword>
<reference evidence="3" key="1">
    <citation type="journal article" date="2019" name="Int. J. Syst. Evol. Microbiol.">
        <title>The Global Catalogue of Microorganisms (GCM) 10K type strain sequencing project: providing services to taxonomists for standard genome sequencing and annotation.</title>
        <authorList>
            <consortium name="The Broad Institute Genomics Platform"/>
            <consortium name="The Broad Institute Genome Sequencing Center for Infectious Disease"/>
            <person name="Wu L."/>
            <person name="Ma J."/>
        </authorList>
    </citation>
    <scope>NUCLEOTIDE SEQUENCE [LARGE SCALE GENOMIC DNA]</scope>
    <source>
        <strain evidence="3">JCM 18514</strain>
    </source>
</reference>
<dbReference type="Proteomes" id="UP001500200">
    <property type="component" value="Unassembled WGS sequence"/>
</dbReference>
<sequence length="81" mass="8691">MQEQGLRREPQGKPGHAASFRRGLAGWSGAAAALYFYVYLSIEALSTMSKMLSISSMSIKSHKGLAVSVATIRSVSRITST</sequence>
<keyword evidence="1" id="KW-0472">Membrane</keyword>
<keyword evidence="1" id="KW-1133">Transmembrane helix</keyword>